<feature type="transmembrane region" description="Helical" evidence="3">
    <location>
        <begin position="262"/>
        <end position="290"/>
    </location>
</feature>
<dbReference type="RefSeq" id="WP_272748646.1">
    <property type="nucleotide sequence ID" value="NZ_JAQQKX010000010.1"/>
</dbReference>
<dbReference type="Proteomes" id="UP001214854">
    <property type="component" value="Unassembled WGS sequence"/>
</dbReference>
<protein>
    <submittedName>
        <fullName evidence="5">Transcriptional regulator</fullName>
    </submittedName>
</protein>
<name>A0ABT5HVT2_9CAUL</name>
<keyword evidence="3" id="KW-0472">Membrane</keyword>
<dbReference type="SUPFAM" id="SSF46894">
    <property type="entry name" value="C-terminal effector domain of the bipartite response regulators"/>
    <property type="match status" value="1"/>
</dbReference>
<sequence>MVSGSYHFDRFVLDARDRRLLRDGVAVEVSARYLDALILLVSEPGTLVSKDRFLDEVWQGVPVTDEALTQCIRSLRRVLDDDAGRPRFIETVVKHGYRFIAPVDTAAPVAAPVIALEQSSDYRPLLGQGLIGTLGASVAGGLGGLLYGFGAAAQSAQGASVLLVLLCLTTLIATLGGAGVSFGIAAGRSRGNHLWGSVLGGAAGGLVVGAVVKLLGLDAFTLLFGQSPGEITGAPEGLLLGAAVGLGAGLAERFTLKRGIALAALCGGLSGMGITLMGGRMMMGSLVLLAQHFPGSRLNFDGMWRLFGENGFGPVSQMVTAGLEGALFAGCIVGAMKLFQPRI</sequence>
<dbReference type="InterPro" id="IPR016032">
    <property type="entry name" value="Sig_transdc_resp-reg_C-effctor"/>
</dbReference>
<proteinExistence type="predicted"/>
<keyword evidence="6" id="KW-1185">Reference proteome</keyword>
<feature type="DNA-binding region" description="OmpR/PhoB-type" evidence="2">
    <location>
        <begin position="3"/>
        <end position="101"/>
    </location>
</feature>
<feature type="domain" description="OmpR/PhoB-type" evidence="4">
    <location>
        <begin position="3"/>
        <end position="101"/>
    </location>
</feature>
<dbReference type="InterPro" id="IPR001867">
    <property type="entry name" value="OmpR/PhoB-type_DNA-bd"/>
</dbReference>
<keyword evidence="3" id="KW-1133">Transmembrane helix</keyword>
<dbReference type="EMBL" id="JAQQKX010000010">
    <property type="protein sequence ID" value="MDC7684192.1"/>
    <property type="molecule type" value="Genomic_DNA"/>
</dbReference>
<evidence type="ECO:0000256" key="1">
    <source>
        <dbReference type="ARBA" id="ARBA00023125"/>
    </source>
</evidence>
<gene>
    <name evidence="5" type="ORF">PQU92_12950</name>
</gene>
<feature type="transmembrane region" description="Helical" evidence="3">
    <location>
        <begin position="237"/>
        <end position="255"/>
    </location>
</feature>
<comment type="caution">
    <text evidence="5">The sequence shown here is derived from an EMBL/GenBank/DDBJ whole genome shotgun (WGS) entry which is preliminary data.</text>
</comment>
<keyword evidence="1 2" id="KW-0238">DNA-binding</keyword>
<evidence type="ECO:0000256" key="2">
    <source>
        <dbReference type="PROSITE-ProRule" id="PRU01091"/>
    </source>
</evidence>
<evidence type="ECO:0000256" key="3">
    <source>
        <dbReference type="SAM" id="Phobius"/>
    </source>
</evidence>
<feature type="transmembrane region" description="Helical" evidence="3">
    <location>
        <begin position="161"/>
        <end position="182"/>
    </location>
</feature>
<feature type="transmembrane region" description="Helical" evidence="3">
    <location>
        <begin position="129"/>
        <end position="149"/>
    </location>
</feature>
<keyword evidence="3" id="KW-0812">Transmembrane</keyword>
<evidence type="ECO:0000313" key="5">
    <source>
        <dbReference type="EMBL" id="MDC7684192.1"/>
    </source>
</evidence>
<accession>A0ABT5HVT2</accession>
<dbReference type="InterPro" id="IPR036388">
    <property type="entry name" value="WH-like_DNA-bd_sf"/>
</dbReference>
<organism evidence="5 6">
    <name type="scientific">Asticcacaulis aquaticus</name>
    <dbReference type="NCBI Taxonomy" id="2984212"/>
    <lineage>
        <taxon>Bacteria</taxon>
        <taxon>Pseudomonadati</taxon>
        <taxon>Pseudomonadota</taxon>
        <taxon>Alphaproteobacteria</taxon>
        <taxon>Caulobacterales</taxon>
        <taxon>Caulobacteraceae</taxon>
        <taxon>Asticcacaulis</taxon>
    </lineage>
</organism>
<dbReference type="CDD" id="cd00383">
    <property type="entry name" value="trans_reg_C"/>
    <property type="match status" value="1"/>
</dbReference>
<dbReference type="PROSITE" id="PS51755">
    <property type="entry name" value="OMPR_PHOB"/>
    <property type="match status" value="1"/>
</dbReference>
<evidence type="ECO:0000259" key="4">
    <source>
        <dbReference type="PROSITE" id="PS51755"/>
    </source>
</evidence>
<evidence type="ECO:0000313" key="6">
    <source>
        <dbReference type="Proteomes" id="UP001214854"/>
    </source>
</evidence>
<feature type="transmembrane region" description="Helical" evidence="3">
    <location>
        <begin position="318"/>
        <end position="339"/>
    </location>
</feature>
<reference evidence="5 6" key="1">
    <citation type="submission" date="2023-01" db="EMBL/GenBank/DDBJ databases">
        <title>Novel species of the genus Asticcacaulis isolated from rivers.</title>
        <authorList>
            <person name="Lu H."/>
        </authorList>
    </citation>
    <scope>NUCLEOTIDE SEQUENCE [LARGE SCALE GENOMIC DNA]</scope>
    <source>
        <strain evidence="5 6">BYS171W</strain>
    </source>
</reference>
<dbReference type="Pfam" id="PF00486">
    <property type="entry name" value="Trans_reg_C"/>
    <property type="match status" value="1"/>
</dbReference>
<dbReference type="SMART" id="SM00862">
    <property type="entry name" value="Trans_reg_C"/>
    <property type="match status" value="1"/>
</dbReference>
<feature type="transmembrane region" description="Helical" evidence="3">
    <location>
        <begin position="194"/>
        <end position="217"/>
    </location>
</feature>
<dbReference type="Gene3D" id="1.10.10.10">
    <property type="entry name" value="Winged helix-like DNA-binding domain superfamily/Winged helix DNA-binding domain"/>
    <property type="match status" value="1"/>
</dbReference>